<protein>
    <recommendedName>
        <fullName evidence="8">Zinc transporter ZIP11</fullName>
    </recommendedName>
    <alternativeName>
        <fullName evidence="9">Solute carrier family 39 member 11</fullName>
    </alternativeName>
    <alternativeName>
        <fullName evidence="10">Zrt- and Irt-like protein 11</fullName>
    </alternativeName>
</protein>
<evidence type="ECO:0000256" key="2">
    <source>
        <dbReference type="ARBA" id="ARBA00006939"/>
    </source>
</evidence>
<evidence type="ECO:0000256" key="11">
    <source>
        <dbReference type="SAM" id="MobiDB-lite"/>
    </source>
</evidence>
<keyword evidence="4 12" id="KW-0812">Transmembrane</keyword>
<dbReference type="Proteomes" id="UP001158576">
    <property type="component" value="Chromosome 1"/>
</dbReference>
<evidence type="ECO:0000256" key="10">
    <source>
        <dbReference type="ARBA" id="ARBA00042973"/>
    </source>
</evidence>
<evidence type="ECO:0000256" key="5">
    <source>
        <dbReference type="ARBA" id="ARBA00022833"/>
    </source>
</evidence>
<sequence>MIESASPIVQATLGTLFTWGVTALGSALVFCLPGASRIVFDIALGFSAGVMLAASYWSLLAPAIELSEGYGNFAIVPSLVGFLLGGAFVYLSDRFLPQDTVKILISKADGSDSGSFSSQSDLPLSGELQSEEGTQIQTRARKRNVQTNKPEKATVVAIDTEDGADSRAPLTNKSIEQRENERQDRTKRIALLILAITIHNIPEGLAVGVGFATDNFQNARNLAIGIGIQNFPEGLAVSLPLRAQGMSPWKAFFWGQLSGMFEPIAGILGCLISLQATYILPYALAFAAGAMVFVVMDDIIPEVQTRGNHRAASWAVMIGFCVMMTLDVTLG</sequence>
<keyword evidence="14" id="KW-1185">Reference proteome</keyword>
<feature type="transmembrane region" description="Helical" evidence="12">
    <location>
        <begin position="12"/>
        <end position="31"/>
    </location>
</feature>
<feature type="transmembrane region" description="Helical" evidence="12">
    <location>
        <begin position="70"/>
        <end position="91"/>
    </location>
</feature>
<feature type="transmembrane region" description="Helical" evidence="12">
    <location>
        <begin position="38"/>
        <end position="58"/>
    </location>
</feature>
<feature type="compositionally biased region" description="Polar residues" evidence="11">
    <location>
        <begin position="127"/>
        <end position="138"/>
    </location>
</feature>
<keyword evidence="3" id="KW-1003">Cell membrane</keyword>
<keyword evidence="6 12" id="KW-1133">Transmembrane helix</keyword>
<name>A0ABN7SPF4_OIKDI</name>
<feature type="transmembrane region" description="Helical" evidence="12">
    <location>
        <begin position="280"/>
        <end position="300"/>
    </location>
</feature>
<feature type="transmembrane region" description="Helical" evidence="12">
    <location>
        <begin position="251"/>
        <end position="274"/>
    </location>
</feature>
<accession>A0ABN7SPF4</accession>
<reference evidence="13 14" key="1">
    <citation type="submission" date="2021-04" db="EMBL/GenBank/DDBJ databases">
        <authorList>
            <person name="Bliznina A."/>
        </authorList>
    </citation>
    <scope>NUCLEOTIDE SEQUENCE [LARGE SCALE GENOMIC DNA]</scope>
</reference>
<feature type="compositionally biased region" description="Low complexity" evidence="11">
    <location>
        <begin position="109"/>
        <end position="126"/>
    </location>
</feature>
<evidence type="ECO:0000256" key="7">
    <source>
        <dbReference type="ARBA" id="ARBA00023136"/>
    </source>
</evidence>
<dbReference type="EMBL" id="OU015566">
    <property type="protein sequence ID" value="CAG5105191.1"/>
    <property type="molecule type" value="Genomic_DNA"/>
</dbReference>
<evidence type="ECO:0000313" key="14">
    <source>
        <dbReference type="Proteomes" id="UP001158576"/>
    </source>
</evidence>
<proteinExistence type="inferred from homology"/>
<evidence type="ECO:0000313" key="13">
    <source>
        <dbReference type="EMBL" id="CAG5105191.1"/>
    </source>
</evidence>
<dbReference type="PANTHER" id="PTHR11040">
    <property type="entry name" value="ZINC/IRON TRANSPORTER"/>
    <property type="match status" value="1"/>
</dbReference>
<gene>
    <name evidence="13" type="ORF">OKIOD_LOCUS10677</name>
</gene>
<dbReference type="InterPro" id="IPR003689">
    <property type="entry name" value="ZIP"/>
</dbReference>
<organism evidence="13 14">
    <name type="scientific">Oikopleura dioica</name>
    <name type="common">Tunicate</name>
    <dbReference type="NCBI Taxonomy" id="34765"/>
    <lineage>
        <taxon>Eukaryota</taxon>
        <taxon>Metazoa</taxon>
        <taxon>Chordata</taxon>
        <taxon>Tunicata</taxon>
        <taxon>Appendicularia</taxon>
        <taxon>Copelata</taxon>
        <taxon>Oikopleuridae</taxon>
        <taxon>Oikopleura</taxon>
    </lineage>
</organism>
<evidence type="ECO:0000256" key="8">
    <source>
        <dbReference type="ARBA" id="ARBA00040593"/>
    </source>
</evidence>
<evidence type="ECO:0000256" key="6">
    <source>
        <dbReference type="ARBA" id="ARBA00022989"/>
    </source>
</evidence>
<dbReference type="PANTHER" id="PTHR11040:SF211">
    <property type="entry name" value="ZINC TRANSPORTER ZIP11"/>
    <property type="match status" value="1"/>
</dbReference>
<evidence type="ECO:0000256" key="1">
    <source>
        <dbReference type="ARBA" id="ARBA00004651"/>
    </source>
</evidence>
<evidence type="ECO:0000256" key="4">
    <source>
        <dbReference type="ARBA" id="ARBA00022692"/>
    </source>
</evidence>
<comment type="subcellular location">
    <subcellularLocation>
        <location evidence="1">Cell membrane</location>
        <topology evidence="1">Multi-pass membrane protein</topology>
    </subcellularLocation>
</comment>
<feature type="transmembrane region" description="Helical" evidence="12">
    <location>
        <begin position="312"/>
        <end position="330"/>
    </location>
</feature>
<dbReference type="Pfam" id="PF02535">
    <property type="entry name" value="Zip"/>
    <property type="match status" value="1"/>
</dbReference>
<evidence type="ECO:0000256" key="12">
    <source>
        <dbReference type="SAM" id="Phobius"/>
    </source>
</evidence>
<keyword evidence="5" id="KW-0862">Zinc</keyword>
<comment type="similarity">
    <text evidence="2">Belongs to the ZIP transporter (TC 2.A.5) family.</text>
</comment>
<evidence type="ECO:0000256" key="3">
    <source>
        <dbReference type="ARBA" id="ARBA00022475"/>
    </source>
</evidence>
<feature type="region of interest" description="Disordered" evidence="11">
    <location>
        <begin position="109"/>
        <end position="148"/>
    </location>
</feature>
<evidence type="ECO:0000256" key="9">
    <source>
        <dbReference type="ARBA" id="ARBA00042540"/>
    </source>
</evidence>
<keyword evidence="7 12" id="KW-0472">Membrane</keyword>